<evidence type="ECO:0000313" key="1">
    <source>
        <dbReference type="EMBL" id="GBP24604.1"/>
    </source>
</evidence>
<protein>
    <submittedName>
        <fullName evidence="1">Uncharacterized protein</fullName>
    </submittedName>
</protein>
<reference evidence="1 2" key="1">
    <citation type="journal article" date="2019" name="Commun. Biol.">
        <title>The bagworm genome reveals a unique fibroin gene that provides high tensile strength.</title>
        <authorList>
            <person name="Kono N."/>
            <person name="Nakamura H."/>
            <person name="Ohtoshi R."/>
            <person name="Tomita M."/>
            <person name="Numata K."/>
            <person name="Arakawa K."/>
        </authorList>
    </citation>
    <scope>NUCLEOTIDE SEQUENCE [LARGE SCALE GENOMIC DNA]</scope>
</reference>
<dbReference type="EMBL" id="BGZK01000163">
    <property type="protein sequence ID" value="GBP24604.1"/>
    <property type="molecule type" value="Genomic_DNA"/>
</dbReference>
<proteinExistence type="predicted"/>
<comment type="caution">
    <text evidence="1">The sequence shown here is derived from an EMBL/GenBank/DDBJ whole genome shotgun (WGS) entry which is preliminary data.</text>
</comment>
<accession>A0A4C1UFA6</accession>
<name>A0A4C1UFA6_EUMVA</name>
<dbReference type="Proteomes" id="UP000299102">
    <property type="component" value="Unassembled WGS sequence"/>
</dbReference>
<dbReference type="AlphaFoldDB" id="A0A4C1UFA6"/>
<evidence type="ECO:0000313" key="2">
    <source>
        <dbReference type="Proteomes" id="UP000299102"/>
    </source>
</evidence>
<sequence>MEGDEADGRCEEGELTFGTPTHWTKRNCSFTSIFCENVNEQEHPAAVHRILNIRHHLSSVPSSPAIQRWRGVQRGPSALAVRIRTEGDRDKS</sequence>
<gene>
    <name evidence="1" type="ORF">EVAR_79515_1</name>
</gene>
<organism evidence="1 2">
    <name type="scientific">Eumeta variegata</name>
    <name type="common">Bagworm moth</name>
    <name type="synonym">Eumeta japonica</name>
    <dbReference type="NCBI Taxonomy" id="151549"/>
    <lineage>
        <taxon>Eukaryota</taxon>
        <taxon>Metazoa</taxon>
        <taxon>Ecdysozoa</taxon>
        <taxon>Arthropoda</taxon>
        <taxon>Hexapoda</taxon>
        <taxon>Insecta</taxon>
        <taxon>Pterygota</taxon>
        <taxon>Neoptera</taxon>
        <taxon>Endopterygota</taxon>
        <taxon>Lepidoptera</taxon>
        <taxon>Glossata</taxon>
        <taxon>Ditrysia</taxon>
        <taxon>Tineoidea</taxon>
        <taxon>Psychidae</taxon>
        <taxon>Oiketicinae</taxon>
        <taxon>Eumeta</taxon>
    </lineage>
</organism>
<keyword evidence="2" id="KW-1185">Reference proteome</keyword>